<reference evidence="3" key="1">
    <citation type="submission" date="2020-09" db="EMBL/GenBank/DDBJ databases">
        <title>Genome seq and assembly of Tianweitania sp.</title>
        <authorList>
            <person name="Chhetri G."/>
        </authorList>
    </citation>
    <scope>NUCLEOTIDE SEQUENCE</scope>
    <source>
        <strain evidence="3">Rool2</strain>
    </source>
</reference>
<dbReference type="InterPro" id="IPR036291">
    <property type="entry name" value="NAD(P)-bd_dom_sf"/>
</dbReference>
<dbReference type="SUPFAM" id="SSF51735">
    <property type="entry name" value="NAD(P)-binding Rossmann-fold domains"/>
    <property type="match status" value="2"/>
</dbReference>
<evidence type="ECO:0000256" key="1">
    <source>
        <dbReference type="ARBA" id="ARBA00006484"/>
    </source>
</evidence>
<proteinExistence type="inferred from homology"/>
<protein>
    <submittedName>
        <fullName evidence="3">SDR family oxidoreductase</fullName>
    </submittedName>
</protein>
<dbReference type="CDD" id="cd05233">
    <property type="entry name" value="SDR_c"/>
    <property type="match status" value="2"/>
</dbReference>
<dbReference type="PROSITE" id="PS00061">
    <property type="entry name" value="ADH_SHORT"/>
    <property type="match status" value="2"/>
</dbReference>
<evidence type="ECO:0000313" key="3">
    <source>
        <dbReference type="EMBL" id="MBD0413864.1"/>
    </source>
</evidence>
<dbReference type="EMBL" id="JACVVX010000001">
    <property type="protein sequence ID" value="MBD0413864.1"/>
    <property type="molecule type" value="Genomic_DNA"/>
</dbReference>
<keyword evidence="2" id="KW-0560">Oxidoreductase</keyword>
<dbReference type="InterPro" id="IPR002347">
    <property type="entry name" value="SDR_fam"/>
</dbReference>
<dbReference type="Pfam" id="PF13561">
    <property type="entry name" value="adh_short_C2"/>
    <property type="match status" value="2"/>
</dbReference>
<organism evidence="3 4">
    <name type="scientific">Oryzicola mucosus</name>
    <dbReference type="NCBI Taxonomy" id="2767425"/>
    <lineage>
        <taxon>Bacteria</taxon>
        <taxon>Pseudomonadati</taxon>
        <taxon>Pseudomonadota</taxon>
        <taxon>Alphaproteobacteria</taxon>
        <taxon>Hyphomicrobiales</taxon>
        <taxon>Phyllobacteriaceae</taxon>
        <taxon>Oryzicola</taxon>
    </lineage>
</organism>
<accession>A0A8J6PRV6</accession>
<dbReference type="Gene3D" id="3.40.50.720">
    <property type="entry name" value="NAD(P)-binding Rossmann-like Domain"/>
    <property type="match status" value="2"/>
</dbReference>
<dbReference type="AlphaFoldDB" id="A0A8J6PRV6"/>
<comment type="caution">
    <text evidence="3">The sequence shown here is derived from an EMBL/GenBank/DDBJ whole genome shotgun (WGS) entry which is preliminary data.</text>
</comment>
<dbReference type="PRINTS" id="PR00081">
    <property type="entry name" value="GDHRDH"/>
</dbReference>
<evidence type="ECO:0000256" key="2">
    <source>
        <dbReference type="ARBA" id="ARBA00023002"/>
    </source>
</evidence>
<dbReference type="InterPro" id="IPR020904">
    <property type="entry name" value="Sc_DH/Rdtase_CS"/>
</dbReference>
<dbReference type="FunFam" id="3.40.50.720:FF:000084">
    <property type="entry name" value="Short-chain dehydrogenase reductase"/>
    <property type="match status" value="2"/>
</dbReference>
<sequence length="537" mass="55883">MSENNEQMQPVALITGAAGGIGRALLAEFADRGYRLVAVDIADGALAGELQTYGDGHLFKACDLGSEADIMALYEWLDAAVGRLDVLVNNAALGPTMASTKATSAADFRKALQVNLIGPFAMAREAARRMRPGGVIVNTASMAGVLGNPRRNAYAASKAGLISMTKSLACEWASRGIRVNAIAPGYVRTPMVAELERSGKADLALVRRRIPIGRMGRPDEMASVIGFLASPEARYVTGSVVSVDGGWASFNQPGFAHPPVEGTPAEELDRPAPNARSRIVVVVGGGRGIGEAIARRFGEAGDTVIVADKDGATAKAVAASLGEGHLGLALDVTVDAEVEAAFAEIGRRFGGVDVLVNDAAIADDFKPAFDQTGADLERTLSVNVTGAFLCAREALKVMDGRKGVIVNLGSINTFLPFAPRHAYGASKAAIDILTRCMAAELGPEGHRTVTIAPGYIRTPGVAALEASGRIDVNALRRRIPMADLGTPEDIAHAVHFVASEAASYINGSIVYVDGGWTSFGNAGHASAPDTQAKEEPA</sequence>
<gene>
    <name evidence="3" type="ORF">ICI42_04260</name>
</gene>
<dbReference type="GO" id="GO:0016616">
    <property type="term" value="F:oxidoreductase activity, acting on the CH-OH group of donors, NAD or NADP as acceptor"/>
    <property type="evidence" value="ECO:0007669"/>
    <property type="project" value="TreeGrafter"/>
</dbReference>
<dbReference type="PANTHER" id="PTHR42760:SF133">
    <property type="entry name" value="3-OXOACYL-[ACYL-CARRIER-PROTEIN] REDUCTASE"/>
    <property type="match status" value="1"/>
</dbReference>
<keyword evidence="4" id="KW-1185">Reference proteome</keyword>
<dbReference type="PANTHER" id="PTHR42760">
    <property type="entry name" value="SHORT-CHAIN DEHYDROGENASES/REDUCTASES FAMILY MEMBER"/>
    <property type="match status" value="1"/>
</dbReference>
<comment type="similarity">
    <text evidence="1">Belongs to the short-chain dehydrogenases/reductases (SDR) family.</text>
</comment>
<evidence type="ECO:0000313" key="4">
    <source>
        <dbReference type="Proteomes" id="UP000643405"/>
    </source>
</evidence>
<name>A0A8J6PRV6_9HYPH</name>
<dbReference type="Proteomes" id="UP000643405">
    <property type="component" value="Unassembled WGS sequence"/>
</dbReference>
<dbReference type="PRINTS" id="PR00080">
    <property type="entry name" value="SDRFAMILY"/>
</dbReference>